<evidence type="ECO:0000313" key="1">
    <source>
        <dbReference type="EMBL" id="MBI5248179.1"/>
    </source>
</evidence>
<dbReference type="CDD" id="cd00882">
    <property type="entry name" value="Ras_like_GTPase"/>
    <property type="match status" value="1"/>
</dbReference>
<proteinExistence type="predicted"/>
<name>A0A9D6UYC4_9BACT</name>
<protein>
    <submittedName>
        <fullName evidence="1">GTPase domain-containing protein</fullName>
    </submittedName>
</protein>
<comment type="caution">
    <text evidence="1">The sequence shown here is derived from an EMBL/GenBank/DDBJ whole genome shotgun (WGS) entry which is preliminary data.</text>
</comment>
<dbReference type="AlphaFoldDB" id="A0A9D6UYC4"/>
<accession>A0A9D6UYC4</accession>
<dbReference type="EMBL" id="JACRDE010000049">
    <property type="protein sequence ID" value="MBI5248179.1"/>
    <property type="molecule type" value="Genomic_DNA"/>
</dbReference>
<dbReference type="InterPro" id="IPR052705">
    <property type="entry name" value="Gliding_Motility_GTPase"/>
</dbReference>
<dbReference type="SUPFAM" id="SSF52540">
    <property type="entry name" value="P-loop containing nucleoside triphosphate hydrolases"/>
    <property type="match status" value="1"/>
</dbReference>
<organism evidence="1 2">
    <name type="scientific">Desulfomonile tiedjei</name>
    <dbReference type="NCBI Taxonomy" id="2358"/>
    <lineage>
        <taxon>Bacteria</taxon>
        <taxon>Pseudomonadati</taxon>
        <taxon>Thermodesulfobacteriota</taxon>
        <taxon>Desulfomonilia</taxon>
        <taxon>Desulfomonilales</taxon>
        <taxon>Desulfomonilaceae</taxon>
        <taxon>Desulfomonile</taxon>
    </lineage>
</organism>
<gene>
    <name evidence="1" type="ORF">HY912_01680</name>
</gene>
<sequence>MPHINYRDKEIAFKIVYYGPGLSGKTTNLKYIHTALDKGRKGEMIVLDTEQERTLFFDFFPLELGQIEGYAVRFNMYTVPGQVYYEASRRLILEGADGVVFVADSHEGRLDENLESFGMLQSSLADFGVDWKRFPLVLQYNKRDLPQPLPLGTMEIKLGLNGIPIFEAVATEGRGVMDTIRMASRQVIEKFQP</sequence>
<dbReference type="InterPro" id="IPR027417">
    <property type="entry name" value="P-loop_NTPase"/>
</dbReference>
<dbReference type="Proteomes" id="UP000807825">
    <property type="component" value="Unassembled WGS sequence"/>
</dbReference>
<dbReference type="PANTHER" id="PTHR42708">
    <property type="entry name" value="ATP/GTP-BINDING PROTEIN-RELATED"/>
    <property type="match status" value="1"/>
</dbReference>
<dbReference type="Gene3D" id="3.40.50.300">
    <property type="entry name" value="P-loop containing nucleotide triphosphate hydrolases"/>
    <property type="match status" value="1"/>
</dbReference>
<evidence type="ECO:0000313" key="2">
    <source>
        <dbReference type="Proteomes" id="UP000807825"/>
    </source>
</evidence>
<reference evidence="1" key="1">
    <citation type="submission" date="2020-07" db="EMBL/GenBank/DDBJ databases">
        <title>Huge and variable diversity of episymbiotic CPR bacteria and DPANN archaea in groundwater ecosystems.</title>
        <authorList>
            <person name="He C.Y."/>
            <person name="Keren R."/>
            <person name="Whittaker M."/>
            <person name="Farag I.F."/>
            <person name="Doudna J."/>
            <person name="Cate J.H.D."/>
            <person name="Banfield J.F."/>
        </authorList>
    </citation>
    <scope>NUCLEOTIDE SEQUENCE</scope>
    <source>
        <strain evidence="1">NC_groundwater_1664_Pr3_B-0.1um_52_9</strain>
    </source>
</reference>
<dbReference type="PANTHER" id="PTHR42708:SF1">
    <property type="entry name" value="GLIDING MOTILITY PROTEIN MGLA"/>
    <property type="match status" value="1"/>
</dbReference>